<dbReference type="PANTHER" id="PTHR32285:SF235">
    <property type="entry name" value="PROTEIN TRICHOME BIREFRINGENCE-LIKE 16"/>
    <property type="match status" value="1"/>
</dbReference>
<dbReference type="InterPro" id="IPR025846">
    <property type="entry name" value="TBL_N"/>
</dbReference>
<feature type="compositionally biased region" description="Low complexity" evidence="1">
    <location>
        <begin position="14"/>
        <end position="25"/>
    </location>
</feature>
<accession>A0AA38GGN5</accession>
<keyword evidence="4" id="KW-1185">Reference proteome</keyword>
<proteinExistence type="predicted"/>
<dbReference type="InterPro" id="IPR029962">
    <property type="entry name" value="TBL"/>
</dbReference>
<dbReference type="GO" id="GO:0005794">
    <property type="term" value="C:Golgi apparatus"/>
    <property type="evidence" value="ECO:0007669"/>
    <property type="project" value="TreeGrafter"/>
</dbReference>
<dbReference type="Pfam" id="PF14416">
    <property type="entry name" value="PMR5N"/>
    <property type="match status" value="1"/>
</dbReference>
<dbReference type="Proteomes" id="UP000824469">
    <property type="component" value="Unassembled WGS sequence"/>
</dbReference>
<evidence type="ECO:0000313" key="3">
    <source>
        <dbReference type="EMBL" id="KAH9321180.1"/>
    </source>
</evidence>
<dbReference type="PANTHER" id="PTHR32285">
    <property type="entry name" value="PROTEIN TRICHOME BIREFRINGENCE-LIKE 9-RELATED"/>
    <property type="match status" value="1"/>
</dbReference>
<feature type="non-terminal residue" evidence="3">
    <location>
        <position position="143"/>
    </location>
</feature>
<protein>
    <recommendedName>
        <fullName evidence="2">Trichome birefringence-like N-terminal domain-containing protein</fullName>
    </recommendedName>
</protein>
<sequence>MSIGGFPSIGAEKSPPLSALLPDLSSTDEELTSDRSSPNSEKDLLDGGFSPKPNDTVHSSSSDKGSAAFGKSVFTETKACDYTEGKWVEDSHRPLYSGKMCKRWLSEMWACRLTQRTDFSYEKYRWQPDNCDMPEFEGQEFLK</sequence>
<evidence type="ECO:0000259" key="2">
    <source>
        <dbReference type="Pfam" id="PF14416"/>
    </source>
</evidence>
<name>A0AA38GGN5_TAXCH</name>
<evidence type="ECO:0000256" key="1">
    <source>
        <dbReference type="SAM" id="MobiDB-lite"/>
    </source>
</evidence>
<feature type="domain" description="Trichome birefringence-like N-terminal" evidence="2">
    <location>
        <begin position="79"/>
        <end position="132"/>
    </location>
</feature>
<dbReference type="GO" id="GO:0016413">
    <property type="term" value="F:O-acetyltransferase activity"/>
    <property type="evidence" value="ECO:0007669"/>
    <property type="project" value="InterPro"/>
</dbReference>
<evidence type="ECO:0000313" key="4">
    <source>
        <dbReference type="Proteomes" id="UP000824469"/>
    </source>
</evidence>
<gene>
    <name evidence="3" type="ORF">KI387_015819</name>
</gene>
<organism evidence="3 4">
    <name type="scientific">Taxus chinensis</name>
    <name type="common">Chinese yew</name>
    <name type="synonym">Taxus wallichiana var. chinensis</name>
    <dbReference type="NCBI Taxonomy" id="29808"/>
    <lineage>
        <taxon>Eukaryota</taxon>
        <taxon>Viridiplantae</taxon>
        <taxon>Streptophyta</taxon>
        <taxon>Embryophyta</taxon>
        <taxon>Tracheophyta</taxon>
        <taxon>Spermatophyta</taxon>
        <taxon>Pinopsida</taxon>
        <taxon>Pinidae</taxon>
        <taxon>Conifers II</taxon>
        <taxon>Cupressales</taxon>
        <taxon>Taxaceae</taxon>
        <taxon>Taxus</taxon>
    </lineage>
</organism>
<comment type="caution">
    <text evidence="3">The sequence shown here is derived from an EMBL/GenBank/DDBJ whole genome shotgun (WGS) entry which is preliminary data.</text>
</comment>
<dbReference type="AlphaFoldDB" id="A0AA38GGN5"/>
<dbReference type="EMBL" id="JAHRHJ020000003">
    <property type="protein sequence ID" value="KAH9321180.1"/>
    <property type="molecule type" value="Genomic_DNA"/>
</dbReference>
<feature type="region of interest" description="Disordered" evidence="1">
    <location>
        <begin position="1"/>
        <end position="67"/>
    </location>
</feature>
<reference evidence="3 4" key="1">
    <citation type="journal article" date="2021" name="Nat. Plants">
        <title>The Taxus genome provides insights into paclitaxel biosynthesis.</title>
        <authorList>
            <person name="Xiong X."/>
            <person name="Gou J."/>
            <person name="Liao Q."/>
            <person name="Li Y."/>
            <person name="Zhou Q."/>
            <person name="Bi G."/>
            <person name="Li C."/>
            <person name="Du R."/>
            <person name="Wang X."/>
            <person name="Sun T."/>
            <person name="Guo L."/>
            <person name="Liang H."/>
            <person name="Lu P."/>
            <person name="Wu Y."/>
            <person name="Zhang Z."/>
            <person name="Ro D.K."/>
            <person name="Shang Y."/>
            <person name="Huang S."/>
            <person name="Yan J."/>
        </authorList>
    </citation>
    <scope>NUCLEOTIDE SEQUENCE [LARGE SCALE GENOMIC DNA]</scope>
    <source>
        <strain evidence="3">Ta-2019</strain>
    </source>
</reference>